<proteinExistence type="predicted"/>
<keyword evidence="2" id="KW-1185">Reference proteome</keyword>
<accession>A0AA38G9B9</accession>
<dbReference type="EMBL" id="JAHRHJ020000004">
    <property type="protein sequence ID" value="KAH9316919.1"/>
    <property type="molecule type" value="Genomic_DNA"/>
</dbReference>
<sequence>GVSMKGMQMVGVEKEFFAEDSKGVVVMEEGVNSPMVLVTSVDLLNTTNAN</sequence>
<protein>
    <submittedName>
        <fullName evidence="1">Uncharacterized protein</fullName>
    </submittedName>
</protein>
<gene>
    <name evidence="1" type="ORF">KI387_018688</name>
</gene>
<reference evidence="1 2" key="1">
    <citation type="journal article" date="2021" name="Nat. Plants">
        <title>The Taxus genome provides insights into paclitaxel biosynthesis.</title>
        <authorList>
            <person name="Xiong X."/>
            <person name="Gou J."/>
            <person name="Liao Q."/>
            <person name="Li Y."/>
            <person name="Zhou Q."/>
            <person name="Bi G."/>
            <person name="Li C."/>
            <person name="Du R."/>
            <person name="Wang X."/>
            <person name="Sun T."/>
            <person name="Guo L."/>
            <person name="Liang H."/>
            <person name="Lu P."/>
            <person name="Wu Y."/>
            <person name="Zhang Z."/>
            <person name="Ro D.K."/>
            <person name="Shang Y."/>
            <person name="Huang S."/>
            <person name="Yan J."/>
        </authorList>
    </citation>
    <scope>NUCLEOTIDE SEQUENCE [LARGE SCALE GENOMIC DNA]</scope>
    <source>
        <strain evidence="1">Ta-2019</strain>
    </source>
</reference>
<feature type="non-terminal residue" evidence="1">
    <location>
        <position position="50"/>
    </location>
</feature>
<dbReference type="AlphaFoldDB" id="A0AA38G9B9"/>
<evidence type="ECO:0000313" key="1">
    <source>
        <dbReference type="EMBL" id="KAH9316919.1"/>
    </source>
</evidence>
<feature type="non-terminal residue" evidence="1">
    <location>
        <position position="1"/>
    </location>
</feature>
<comment type="caution">
    <text evidence="1">The sequence shown here is derived from an EMBL/GenBank/DDBJ whole genome shotgun (WGS) entry which is preliminary data.</text>
</comment>
<organism evidence="1 2">
    <name type="scientific">Taxus chinensis</name>
    <name type="common">Chinese yew</name>
    <name type="synonym">Taxus wallichiana var. chinensis</name>
    <dbReference type="NCBI Taxonomy" id="29808"/>
    <lineage>
        <taxon>Eukaryota</taxon>
        <taxon>Viridiplantae</taxon>
        <taxon>Streptophyta</taxon>
        <taxon>Embryophyta</taxon>
        <taxon>Tracheophyta</taxon>
        <taxon>Spermatophyta</taxon>
        <taxon>Pinopsida</taxon>
        <taxon>Pinidae</taxon>
        <taxon>Conifers II</taxon>
        <taxon>Cupressales</taxon>
        <taxon>Taxaceae</taxon>
        <taxon>Taxus</taxon>
    </lineage>
</organism>
<name>A0AA38G9B9_TAXCH</name>
<evidence type="ECO:0000313" key="2">
    <source>
        <dbReference type="Proteomes" id="UP000824469"/>
    </source>
</evidence>
<dbReference type="Proteomes" id="UP000824469">
    <property type="component" value="Unassembled WGS sequence"/>
</dbReference>